<dbReference type="GO" id="GO:0005739">
    <property type="term" value="C:mitochondrion"/>
    <property type="evidence" value="ECO:0007669"/>
    <property type="project" value="TreeGrafter"/>
</dbReference>
<dbReference type="InterPro" id="IPR029043">
    <property type="entry name" value="GcvT/YgfZ_C"/>
</dbReference>
<dbReference type="InterPro" id="IPR032503">
    <property type="entry name" value="FAO_M"/>
</dbReference>
<dbReference type="Gene3D" id="3.30.70.1400">
    <property type="entry name" value="Aminomethyltransferase beta-barrel domains"/>
    <property type="match status" value="1"/>
</dbReference>
<feature type="domain" description="FAD dependent oxidoreductase" evidence="2">
    <location>
        <begin position="7"/>
        <end position="368"/>
    </location>
</feature>
<name>A0A381X983_9ZZZZ</name>
<dbReference type="InterPro" id="IPR036188">
    <property type="entry name" value="FAD/NAD-bd_sf"/>
</dbReference>
<feature type="domain" description="Aminomethyltransferase C-terminal" evidence="4">
    <location>
        <begin position="727"/>
        <end position="806"/>
    </location>
</feature>
<dbReference type="InterPro" id="IPR028896">
    <property type="entry name" value="GcvT/YgfZ/DmdA"/>
</dbReference>
<sequence length="814" mass="89424">MKSQAQAVVIGGGVVGASVLYHLTEAGWTDVVLLERRHLTAGSTWHAAGGMHTINGDPNVAALQRYTVQLYQDLEKRSGESCGIHLTGEVMLADDTDRLDWLRMTHARGRYLGMETEMITPSEAKELIPFMEEQHFVGALWDPVGGHVDPTGVTKAYAAAARLAGAEVEQNTWVHTIERCKDGTWDLVTDKGTINCEHFVNCGGLWAREVGRMCGLELPILAMEHMYFLTEPIPEIAPWLEATGGHGYGAIDFGGEIYLRVEGEGLLLGTYEQACVPWSVKETPWSFADELLTPDLERIAPSLELGFEHFPIYADAGIQTVVNGPFTFAPDGNPIIGPIRGQPGHWVACGVMAGLSQGGGVGLSMANWMTTGDPGFDIWGMDVARFGDWTTPSYTRTKVMENYRRRFQISFPNEELPAGRPLHTSPIHGRLSDANAVWSASYGLEAALWFQVAGEEPVEEVTFHRSNAFPVVAEEVRAVREGVGLIETTGFAKHQFAGPGARAFLDGVMANRIPAPGRMALTPMLNHQGRLIGDFTVATLADPFDGTERFLVFGSGAAEGYHERWFRSHLPGLRSVSYRPLGHELTGLSIAGPKARDVLASLTDDDVSNEAFRFLDIRHLDLAMTDTLVGRITFTGDLGFEFWVPASLQVRLFDLLMEAGEAHGIRPFGLRALDSMRFDKDFGAWTTEYRPIYTPDEAGMGRFVKPDKGEFIGRDEVLVEREQGPQRRLCAFTLDDALAIDVLGDEPIWHGGEVVGWVTSGGYAHWSRASCALGYVPVAIADATDFEIEVLGVRRRATRRNDPMFDPTGSRMRG</sequence>
<dbReference type="Pfam" id="PF01571">
    <property type="entry name" value="GCV_T"/>
    <property type="match status" value="1"/>
</dbReference>
<dbReference type="SUPFAM" id="SSF54373">
    <property type="entry name" value="FAD-linked reductases, C-terminal domain"/>
    <property type="match status" value="1"/>
</dbReference>
<evidence type="ECO:0000259" key="4">
    <source>
        <dbReference type="Pfam" id="PF08669"/>
    </source>
</evidence>
<dbReference type="SUPFAM" id="SSF103025">
    <property type="entry name" value="Folate-binding domain"/>
    <property type="match status" value="1"/>
</dbReference>
<evidence type="ECO:0000259" key="5">
    <source>
        <dbReference type="Pfam" id="PF16350"/>
    </source>
</evidence>
<dbReference type="Pfam" id="PF16350">
    <property type="entry name" value="FAO_M"/>
    <property type="match status" value="1"/>
</dbReference>
<evidence type="ECO:0000313" key="6">
    <source>
        <dbReference type="EMBL" id="SVA61112.1"/>
    </source>
</evidence>
<dbReference type="Pfam" id="PF08669">
    <property type="entry name" value="GCV_T_C"/>
    <property type="match status" value="1"/>
</dbReference>
<evidence type="ECO:0000259" key="3">
    <source>
        <dbReference type="Pfam" id="PF01571"/>
    </source>
</evidence>
<feature type="domain" description="FAD dependent oxidoreductase central" evidence="5">
    <location>
        <begin position="371"/>
        <end position="425"/>
    </location>
</feature>
<comment type="similarity">
    <text evidence="1">Belongs to the GcvT family.</text>
</comment>
<dbReference type="InterPro" id="IPR027266">
    <property type="entry name" value="TrmE/GcvT-like"/>
</dbReference>
<evidence type="ECO:0000259" key="2">
    <source>
        <dbReference type="Pfam" id="PF01266"/>
    </source>
</evidence>
<dbReference type="InterPro" id="IPR013977">
    <property type="entry name" value="GcvT_C"/>
</dbReference>
<dbReference type="AlphaFoldDB" id="A0A381X983"/>
<dbReference type="PANTHER" id="PTHR43757">
    <property type="entry name" value="AMINOMETHYLTRANSFERASE"/>
    <property type="match status" value="1"/>
</dbReference>
<dbReference type="Pfam" id="PF01266">
    <property type="entry name" value="DAO"/>
    <property type="match status" value="1"/>
</dbReference>
<dbReference type="SUPFAM" id="SSF51905">
    <property type="entry name" value="FAD/NAD(P)-binding domain"/>
    <property type="match status" value="1"/>
</dbReference>
<dbReference type="Gene3D" id="3.30.1360.120">
    <property type="entry name" value="Probable tRNA modification gtpase trme, domain 1"/>
    <property type="match status" value="1"/>
</dbReference>
<gene>
    <name evidence="6" type="ORF">METZ01_LOCUS113966</name>
</gene>
<dbReference type="Gene3D" id="3.50.50.60">
    <property type="entry name" value="FAD/NAD(P)-binding domain"/>
    <property type="match status" value="1"/>
</dbReference>
<dbReference type="Gene3D" id="2.40.30.110">
    <property type="entry name" value="Aminomethyltransferase beta-barrel domains"/>
    <property type="match status" value="1"/>
</dbReference>
<dbReference type="PANTHER" id="PTHR43757:SF2">
    <property type="entry name" value="AMINOMETHYLTRANSFERASE, MITOCHONDRIAL"/>
    <property type="match status" value="1"/>
</dbReference>
<reference evidence="6" key="1">
    <citation type="submission" date="2018-05" db="EMBL/GenBank/DDBJ databases">
        <authorList>
            <person name="Lanie J.A."/>
            <person name="Ng W.-L."/>
            <person name="Kazmierczak K.M."/>
            <person name="Andrzejewski T.M."/>
            <person name="Davidsen T.M."/>
            <person name="Wayne K.J."/>
            <person name="Tettelin H."/>
            <person name="Glass J.I."/>
            <person name="Rusch D."/>
            <person name="Podicherti R."/>
            <person name="Tsui H.-C.T."/>
            <person name="Winkler M.E."/>
        </authorList>
    </citation>
    <scope>NUCLEOTIDE SEQUENCE</scope>
</reference>
<dbReference type="EMBL" id="UINC01014305">
    <property type="protein sequence ID" value="SVA61112.1"/>
    <property type="molecule type" value="Genomic_DNA"/>
</dbReference>
<feature type="domain" description="GCVT N-terminal" evidence="3">
    <location>
        <begin position="427"/>
        <end position="708"/>
    </location>
</feature>
<evidence type="ECO:0008006" key="7">
    <source>
        <dbReference type="Google" id="ProtNLM"/>
    </source>
</evidence>
<dbReference type="InterPro" id="IPR006222">
    <property type="entry name" value="GCVT_N"/>
</dbReference>
<dbReference type="SUPFAM" id="SSF101790">
    <property type="entry name" value="Aminomethyltransferase beta-barrel domain"/>
    <property type="match status" value="1"/>
</dbReference>
<proteinExistence type="inferred from homology"/>
<dbReference type="InterPro" id="IPR006076">
    <property type="entry name" value="FAD-dep_OxRdtase"/>
</dbReference>
<evidence type="ECO:0000256" key="1">
    <source>
        <dbReference type="ARBA" id="ARBA00008609"/>
    </source>
</evidence>
<dbReference type="Gene3D" id="3.30.9.10">
    <property type="entry name" value="D-Amino Acid Oxidase, subunit A, domain 2"/>
    <property type="match status" value="1"/>
</dbReference>
<accession>A0A381X983</accession>
<protein>
    <recommendedName>
        <fullName evidence="7">FAD dependent oxidoreductase domain-containing protein</fullName>
    </recommendedName>
</protein>
<organism evidence="6">
    <name type="scientific">marine metagenome</name>
    <dbReference type="NCBI Taxonomy" id="408172"/>
    <lineage>
        <taxon>unclassified sequences</taxon>
        <taxon>metagenomes</taxon>
        <taxon>ecological metagenomes</taxon>
    </lineage>
</organism>